<proteinExistence type="predicted"/>
<organism evidence="1 2">
    <name type="scientific">Crocosphaera watsonii WH 0005</name>
    <dbReference type="NCBI Taxonomy" id="423472"/>
    <lineage>
        <taxon>Bacteria</taxon>
        <taxon>Bacillati</taxon>
        <taxon>Cyanobacteriota</taxon>
        <taxon>Cyanophyceae</taxon>
        <taxon>Oscillatoriophycideae</taxon>
        <taxon>Chroococcales</taxon>
        <taxon>Aphanothecaceae</taxon>
        <taxon>Crocosphaera</taxon>
    </lineage>
</organism>
<evidence type="ECO:0000313" key="1">
    <source>
        <dbReference type="EMBL" id="CCQ58924.1"/>
    </source>
</evidence>
<accession>T2J189</accession>
<dbReference type="Proteomes" id="UP000017981">
    <property type="component" value="Unassembled WGS sequence"/>
</dbReference>
<dbReference type="EMBL" id="CAQL01001125">
    <property type="protein sequence ID" value="CCQ58924.1"/>
    <property type="molecule type" value="Genomic_DNA"/>
</dbReference>
<reference evidence="1 2" key="1">
    <citation type="submission" date="2013-01" db="EMBL/GenBank/DDBJ databases">
        <authorList>
            <person name="Bench S."/>
        </authorList>
    </citation>
    <scope>NUCLEOTIDE SEQUENCE [LARGE SCALE GENOMIC DNA]</scope>
    <source>
        <strain evidence="1 2">WH 0005</strain>
    </source>
</reference>
<evidence type="ECO:0000313" key="2">
    <source>
        <dbReference type="Proteomes" id="UP000017981"/>
    </source>
</evidence>
<gene>
    <name evidence="1" type="ORF">CWATWH0005_3781</name>
</gene>
<protein>
    <submittedName>
        <fullName evidence="1">Uncharacterized protein</fullName>
    </submittedName>
</protein>
<comment type="caution">
    <text evidence="1">The sequence shown here is derived from an EMBL/GenBank/DDBJ whole genome shotgun (WGS) entry which is preliminary data.</text>
</comment>
<reference evidence="1 2" key="2">
    <citation type="submission" date="2013-09" db="EMBL/GenBank/DDBJ databases">
        <title>Whole genome comparison of six Crocosphaera watsonii strains with differing phenotypes.</title>
        <authorList>
            <person name="Bench S.R."/>
            <person name="Heller P."/>
            <person name="Frank I."/>
            <person name="Arciniega M."/>
            <person name="Shilova I.N."/>
            <person name="Zehr J.P."/>
        </authorList>
    </citation>
    <scope>NUCLEOTIDE SEQUENCE [LARGE SCALE GENOMIC DNA]</scope>
    <source>
        <strain evidence="1 2">WH 0005</strain>
    </source>
</reference>
<name>T2J189_CROWT</name>
<sequence>MDIQGFPAEDSLNALLDVFYENGIKENLLSDLEQEIERVTSVKDEQV</sequence>
<dbReference type="AlphaFoldDB" id="T2J189"/>